<gene>
    <name evidence="7" type="primary">fixL_2</name>
    <name evidence="7" type="ORF">NCTC12722_00470</name>
</gene>
<evidence type="ECO:0000256" key="5">
    <source>
        <dbReference type="ARBA" id="ARBA00022777"/>
    </source>
</evidence>
<dbReference type="InterPro" id="IPR004358">
    <property type="entry name" value="Sig_transdc_His_kin-like_C"/>
</dbReference>
<dbReference type="PANTHER" id="PTHR43304:SF1">
    <property type="entry name" value="PAC DOMAIN-CONTAINING PROTEIN"/>
    <property type="match status" value="1"/>
</dbReference>
<dbReference type="InterPro" id="IPR003661">
    <property type="entry name" value="HisK_dim/P_dom"/>
</dbReference>
<keyword evidence="5" id="KW-0418">Kinase</keyword>
<dbReference type="AlphaFoldDB" id="A0A380W588"/>
<proteinExistence type="predicted"/>
<dbReference type="SUPFAM" id="SSF47384">
    <property type="entry name" value="Homodimeric domain of signal transducing histidine kinase"/>
    <property type="match status" value="1"/>
</dbReference>
<dbReference type="PRINTS" id="PR00344">
    <property type="entry name" value="BCTRLSENSOR"/>
</dbReference>
<dbReference type="Pfam" id="PF08447">
    <property type="entry name" value="PAS_3"/>
    <property type="match status" value="1"/>
</dbReference>
<dbReference type="InterPro" id="IPR036890">
    <property type="entry name" value="HATPase_C_sf"/>
</dbReference>
<dbReference type="PROSITE" id="PS50109">
    <property type="entry name" value="HIS_KIN"/>
    <property type="match status" value="1"/>
</dbReference>
<organism evidence="7 8">
    <name type="scientific">Afipia felis</name>
    <name type="common">Cat scratch disease bacillus</name>
    <dbReference type="NCBI Taxonomy" id="1035"/>
    <lineage>
        <taxon>Bacteria</taxon>
        <taxon>Pseudomonadati</taxon>
        <taxon>Pseudomonadota</taxon>
        <taxon>Alphaproteobacteria</taxon>
        <taxon>Hyphomicrobiales</taxon>
        <taxon>Nitrobacteraceae</taxon>
        <taxon>Afipia</taxon>
    </lineage>
</organism>
<dbReference type="Gene3D" id="1.10.287.130">
    <property type="match status" value="1"/>
</dbReference>
<dbReference type="GO" id="GO:0000155">
    <property type="term" value="F:phosphorelay sensor kinase activity"/>
    <property type="evidence" value="ECO:0007669"/>
    <property type="project" value="InterPro"/>
</dbReference>
<dbReference type="Proteomes" id="UP000254343">
    <property type="component" value="Unassembled WGS sequence"/>
</dbReference>
<dbReference type="InterPro" id="IPR036097">
    <property type="entry name" value="HisK_dim/P_sf"/>
</dbReference>
<sequence length="335" mass="37369">MGSREFFRIFGVSPEAEKLDLEIWIAKLHPDDRDRVERETSIAVATGSTLQLEYRIMKDGRVRHVYSEGHPETNGDGDLLYRGIVIDLTEGKAAERLFAETQAELSTASRMAALGELAGSIVHEVNQPLTALKTSAEACRRWLSRYPVEISEAVEAANQVVNKRKRDVAIVSGLEVLAEEAQANLSFIRIDGVILEVLGMFRDALEESSISVRADIDEGLPELRGDRLQLQQVVFNLLRNVIDVMKGVHGRPRRLEISCHADDVEMLTALRDCGGGSGTNTNDMNRLFDPFFTTRDSGMSLGLFRSRSIIEAYRGRIWAERNEDCGLTIRLALPL</sequence>
<dbReference type="Gene3D" id="2.10.70.100">
    <property type="match status" value="1"/>
</dbReference>
<feature type="domain" description="Histidine kinase" evidence="6">
    <location>
        <begin position="120"/>
        <end position="335"/>
    </location>
</feature>
<dbReference type="InterPro" id="IPR013655">
    <property type="entry name" value="PAS_fold_3"/>
</dbReference>
<accession>A0A380W588</accession>
<keyword evidence="3" id="KW-0597">Phosphoprotein</keyword>
<dbReference type="CDD" id="cd00082">
    <property type="entry name" value="HisKA"/>
    <property type="match status" value="1"/>
</dbReference>
<reference evidence="7 8" key="1">
    <citation type="submission" date="2018-06" db="EMBL/GenBank/DDBJ databases">
        <authorList>
            <consortium name="Pathogen Informatics"/>
            <person name="Doyle S."/>
        </authorList>
    </citation>
    <scope>NUCLEOTIDE SEQUENCE [LARGE SCALE GENOMIC DNA]</scope>
    <source>
        <strain evidence="7 8">NCTC12722</strain>
    </source>
</reference>
<evidence type="ECO:0000259" key="6">
    <source>
        <dbReference type="PROSITE" id="PS50109"/>
    </source>
</evidence>
<dbReference type="EC" id="2.7.13.3" evidence="2"/>
<dbReference type="Pfam" id="PF02518">
    <property type="entry name" value="HATPase_c"/>
    <property type="match status" value="1"/>
</dbReference>
<evidence type="ECO:0000313" key="8">
    <source>
        <dbReference type="Proteomes" id="UP000254343"/>
    </source>
</evidence>
<evidence type="ECO:0000256" key="2">
    <source>
        <dbReference type="ARBA" id="ARBA00012438"/>
    </source>
</evidence>
<dbReference type="PANTHER" id="PTHR43304">
    <property type="entry name" value="PHYTOCHROME-LIKE PROTEIN CPH1"/>
    <property type="match status" value="1"/>
</dbReference>
<dbReference type="InterPro" id="IPR005467">
    <property type="entry name" value="His_kinase_dom"/>
</dbReference>
<evidence type="ECO:0000256" key="3">
    <source>
        <dbReference type="ARBA" id="ARBA00022553"/>
    </source>
</evidence>
<dbReference type="Gene3D" id="3.30.450.20">
    <property type="entry name" value="PAS domain"/>
    <property type="match status" value="1"/>
</dbReference>
<name>A0A380W588_AFIFE</name>
<dbReference type="Gene3D" id="3.30.565.10">
    <property type="entry name" value="Histidine kinase-like ATPase, C-terminal domain"/>
    <property type="match status" value="1"/>
</dbReference>
<dbReference type="InterPro" id="IPR052162">
    <property type="entry name" value="Sensor_kinase/Photoreceptor"/>
</dbReference>
<dbReference type="InterPro" id="IPR035965">
    <property type="entry name" value="PAS-like_dom_sf"/>
</dbReference>
<dbReference type="SUPFAM" id="SSF55874">
    <property type="entry name" value="ATPase domain of HSP90 chaperone/DNA topoisomerase II/histidine kinase"/>
    <property type="match status" value="1"/>
</dbReference>
<protein>
    <recommendedName>
        <fullName evidence="2">histidine kinase</fullName>
        <ecNumber evidence="2">2.7.13.3</ecNumber>
    </recommendedName>
</protein>
<dbReference type="SMART" id="SM00387">
    <property type="entry name" value="HATPase_c"/>
    <property type="match status" value="1"/>
</dbReference>
<dbReference type="InterPro" id="IPR003594">
    <property type="entry name" value="HATPase_dom"/>
</dbReference>
<dbReference type="InterPro" id="IPR000014">
    <property type="entry name" value="PAS"/>
</dbReference>
<dbReference type="EMBL" id="UIGB01000001">
    <property type="protein sequence ID" value="SUU83307.1"/>
    <property type="molecule type" value="Genomic_DNA"/>
</dbReference>
<dbReference type="CDD" id="cd00130">
    <property type="entry name" value="PAS"/>
    <property type="match status" value="1"/>
</dbReference>
<dbReference type="OrthoDB" id="7568856at2"/>
<evidence type="ECO:0000256" key="4">
    <source>
        <dbReference type="ARBA" id="ARBA00022679"/>
    </source>
</evidence>
<evidence type="ECO:0000256" key="1">
    <source>
        <dbReference type="ARBA" id="ARBA00000085"/>
    </source>
</evidence>
<keyword evidence="4 7" id="KW-0808">Transferase</keyword>
<dbReference type="SUPFAM" id="SSF55785">
    <property type="entry name" value="PYP-like sensor domain (PAS domain)"/>
    <property type="match status" value="1"/>
</dbReference>
<evidence type="ECO:0000313" key="7">
    <source>
        <dbReference type="EMBL" id="SUU83307.1"/>
    </source>
</evidence>
<comment type="catalytic activity">
    <reaction evidence="1">
        <text>ATP + protein L-histidine = ADP + protein N-phospho-L-histidine.</text>
        <dbReference type="EC" id="2.7.13.3"/>
    </reaction>
</comment>